<dbReference type="AlphaFoldDB" id="A0A8J4D885"/>
<keyword evidence="2" id="KW-0812">Transmembrane</keyword>
<keyword evidence="2" id="KW-0472">Membrane</keyword>
<dbReference type="EMBL" id="BNCQ01000004">
    <property type="protein sequence ID" value="GIL97667.1"/>
    <property type="molecule type" value="Genomic_DNA"/>
</dbReference>
<keyword evidence="1" id="KW-0175">Coiled coil</keyword>
<feature type="coiled-coil region" evidence="1">
    <location>
        <begin position="122"/>
        <end position="149"/>
    </location>
</feature>
<evidence type="ECO:0000313" key="4">
    <source>
        <dbReference type="Proteomes" id="UP000722791"/>
    </source>
</evidence>
<evidence type="ECO:0000256" key="1">
    <source>
        <dbReference type="SAM" id="Coils"/>
    </source>
</evidence>
<dbReference type="Proteomes" id="UP000722791">
    <property type="component" value="Unassembled WGS sequence"/>
</dbReference>
<organism evidence="3 4">
    <name type="scientific">Volvox reticuliferus</name>
    <dbReference type="NCBI Taxonomy" id="1737510"/>
    <lineage>
        <taxon>Eukaryota</taxon>
        <taxon>Viridiplantae</taxon>
        <taxon>Chlorophyta</taxon>
        <taxon>core chlorophytes</taxon>
        <taxon>Chlorophyceae</taxon>
        <taxon>CS clade</taxon>
        <taxon>Chlamydomonadales</taxon>
        <taxon>Volvocaceae</taxon>
        <taxon>Volvox</taxon>
    </lineage>
</organism>
<accession>A0A8J4D885</accession>
<sequence>MDEGPRYPGSLVVQHVKQQTLELVDKYRRRRKRATELPRAASLLLAWEGAIVAGAFLVAIAHVAASAYMMERFDERTRRTSLVRYYQQRAELAAEAVRHVQDSIAYYSRHAAAVERQLECSNAAARECRQRLLERRRQLEKELAAALGREARPSGSGGGGGALASVLAPWRAIYVRLRLDGWRRELEGMDREAGHLEQSLQHYHRLAEQARNKDASFLILPLLPRLHGWVECPSVSAPAAAFFGQRAAARGCRLRGAPCASECLEELQLPLVGFLRGRPAGAAGAELAGGIAAAPGQASGWN</sequence>
<protein>
    <submittedName>
        <fullName evidence="3">Uncharacterized protein</fullName>
    </submittedName>
</protein>
<proteinExistence type="predicted"/>
<comment type="caution">
    <text evidence="3">The sequence shown here is derived from an EMBL/GenBank/DDBJ whole genome shotgun (WGS) entry which is preliminary data.</text>
</comment>
<keyword evidence="2" id="KW-1133">Transmembrane helix</keyword>
<reference evidence="3" key="1">
    <citation type="journal article" date="2021" name="Proc. Natl. Acad. Sci. U.S.A.">
        <title>Three genomes in the algal genus Volvox reveal the fate of a haploid sex-determining region after a transition to homothallism.</title>
        <authorList>
            <person name="Yamamoto K."/>
            <person name="Hamaji T."/>
            <person name="Kawai-Toyooka H."/>
            <person name="Matsuzaki R."/>
            <person name="Takahashi F."/>
            <person name="Nishimura Y."/>
            <person name="Kawachi M."/>
            <person name="Noguchi H."/>
            <person name="Minakuchi Y."/>
            <person name="Umen J.G."/>
            <person name="Toyoda A."/>
            <person name="Nozaki H."/>
        </authorList>
    </citation>
    <scope>NUCLEOTIDE SEQUENCE</scope>
    <source>
        <strain evidence="3">NIES-3785</strain>
    </source>
</reference>
<evidence type="ECO:0000313" key="3">
    <source>
        <dbReference type="EMBL" id="GIL97667.1"/>
    </source>
</evidence>
<name>A0A8J4D885_9CHLO</name>
<feature type="transmembrane region" description="Helical" evidence="2">
    <location>
        <begin position="44"/>
        <end position="69"/>
    </location>
</feature>
<evidence type="ECO:0000256" key="2">
    <source>
        <dbReference type="SAM" id="Phobius"/>
    </source>
</evidence>
<gene>
    <name evidence="3" type="ORF">Vretimale_3256</name>
</gene>